<accession>A0A516H6U1</accession>
<dbReference type="GO" id="GO:0062193">
    <property type="term" value="F:D-ribose pyranase activity"/>
    <property type="evidence" value="ECO:0007669"/>
    <property type="project" value="UniProtKB-EC"/>
</dbReference>
<dbReference type="InterPro" id="IPR050443">
    <property type="entry name" value="RbsD/FucU_mutarotase"/>
</dbReference>
<keyword evidence="5" id="KW-1185">Reference proteome</keyword>
<evidence type="ECO:0000256" key="2">
    <source>
        <dbReference type="ARBA" id="ARBA00023235"/>
    </source>
</evidence>
<evidence type="ECO:0000313" key="5">
    <source>
        <dbReference type="Proteomes" id="UP000317496"/>
    </source>
</evidence>
<dbReference type="RefSeq" id="WP_144258474.1">
    <property type="nucleotide sequence ID" value="NZ_CP041636.1"/>
</dbReference>
<dbReference type="PANTHER" id="PTHR31690:SF4">
    <property type="entry name" value="FUCOSE MUTAROTASE"/>
    <property type="match status" value="1"/>
</dbReference>
<dbReference type="Gene3D" id="3.40.1650.10">
    <property type="entry name" value="RbsD-like domain"/>
    <property type="match status" value="1"/>
</dbReference>
<organism evidence="4 5">
    <name type="scientific">Ferrovibrio terrae</name>
    <dbReference type="NCBI Taxonomy" id="2594003"/>
    <lineage>
        <taxon>Bacteria</taxon>
        <taxon>Pseudomonadati</taxon>
        <taxon>Pseudomonadota</taxon>
        <taxon>Alphaproteobacteria</taxon>
        <taxon>Rhodospirillales</taxon>
        <taxon>Rhodospirillaceae</taxon>
        <taxon>Ferrovibrio</taxon>
    </lineage>
</organism>
<evidence type="ECO:0000256" key="3">
    <source>
        <dbReference type="ARBA" id="ARBA00036324"/>
    </source>
</evidence>
<comment type="catalytic activity">
    <reaction evidence="3">
        <text>alpha-L-fucose = beta-L-fucose</text>
        <dbReference type="Rhea" id="RHEA:25580"/>
        <dbReference type="ChEBI" id="CHEBI:42548"/>
        <dbReference type="ChEBI" id="CHEBI:42589"/>
        <dbReference type="EC" id="5.1.3.29"/>
    </reaction>
</comment>
<dbReference type="GO" id="GO:0036373">
    <property type="term" value="F:L-fucose mutarotase activity"/>
    <property type="evidence" value="ECO:0007669"/>
    <property type="project" value="UniProtKB-EC"/>
</dbReference>
<evidence type="ECO:0000256" key="1">
    <source>
        <dbReference type="ARBA" id="ARBA00000223"/>
    </source>
</evidence>
<dbReference type="Proteomes" id="UP000317496">
    <property type="component" value="Chromosome"/>
</dbReference>
<evidence type="ECO:0000313" key="4">
    <source>
        <dbReference type="EMBL" id="QDO99478.1"/>
    </source>
</evidence>
<dbReference type="EMBL" id="CP041636">
    <property type="protein sequence ID" value="QDO99478.1"/>
    <property type="molecule type" value="Genomic_DNA"/>
</dbReference>
<reference evidence="4 5" key="1">
    <citation type="submission" date="2019-07" db="EMBL/GenBank/DDBJ databases">
        <title>Genome sequencing for Ferrovibrio sp. K5.</title>
        <authorList>
            <person name="Park S.-J."/>
        </authorList>
    </citation>
    <scope>NUCLEOTIDE SEQUENCE [LARGE SCALE GENOMIC DNA]</scope>
    <source>
        <strain evidence="4 5">K5</strain>
    </source>
</reference>
<dbReference type="PANTHER" id="PTHR31690">
    <property type="entry name" value="FUCOSE MUTAROTASE"/>
    <property type="match status" value="1"/>
</dbReference>
<dbReference type="SUPFAM" id="SSF102546">
    <property type="entry name" value="RbsD-like"/>
    <property type="match status" value="1"/>
</dbReference>
<name>A0A516H6U1_9PROT</name>
<dbReference type="Pfam" id="PF05025">
    <property type="entry name" value="RbsD_FucU"/>
    <property type="match status" value="1"/>
</dbReference>
<proteinExistence type="predicted"/>
<keyword evidence="2" id="KW-0413">Isomerase</keyword>
<dbReference type="GO" id="GO:0042806">
    <property type="term" value="F:fucose binding"/>
    <property type="evidence" value="ECO:0007669"/>
    <property type="project" value="TreeGrafter"/>
</dbReference>
<dbReference type="InterPro" id="IPR023750">
    <property type="entry name" value="RbsD-like_sf"/>
</dbReference>
<sequence>MLTGISAQLSPDLLHVLASMGHGDELVIADANFPAAKLARRLVQTTADSTTRLAKAVLTLLPLDEFVAAPLGLMAAARPQDKDALALAELSAALASYGKIEQVERNAFYERATQAFAIVATADARPYANVILRKGVIALNAPGYVA</sequence>
<dbReference type="AlphaFoldDB" id="A0A516H6U1"/>
<comment type="catalytic activity">
    <reaction evidence="1">
        <text>beta-D-ribopyranose = beta-D-ribofuranose</text>
        <dbReference type="Rhea" id="RHEA:25432"/>
        <dbReference type="ChEBI" id="CHEBI:27476"/>
        <dbReference type="ChEBI" id="CHEBI:47002"/>
        <dbReference type="EC" id="5.4.99.62"/>
    </reaction>
</comment>
<gene>
    <name evidence="4" type="ORF">FNB15_20370</name>
</gene>
<dbReference type="KEGG" id="fer:FNB15_20370"/>
<dbReference type="OrthoDB" id="7947972at2"/>
<dbReference type="GO" id="GO:0006004">
    <property type="term" value="P:fucose metabolic process"/>
    <property type="evidence" value="ECO:0007669"/>
    <property type="project" value="TreeGrafter"/>
</dbReference>
<dbReference type="InterPro" id="IPR007721">
    <property type="entry name" value="RbsD_FucU"/>
</dbReference>
<protein>
    <submittedName>
        <fullName evidence="4">Uncharacterized protein</fullName>
    </submittedName>
</protein>